<evidence type="ECO:0000256" key="5">
    <source>
        <dbReference type="SAM" id="SignalP"/>
    </source>
</evidence>
<dbReference type="InterPro" id="IPR012291">
    <property type="entry name" value="CBM2_carb-bd_dom_sf"/>
</dbReference>
<dbReference type="Gene3D" id="3.20.20.80">
    <property type="entry name" value="Glycosidases"/>
    <property type="match status" value="1"/>
</dbReference>
<dbReference type="CDD" id="cd00063">
    <property type="entry name" value="FN3"/>
    <property type="match status" value="1"/>
</dbReference>
<sequence length="541" mass="55239">MRRVTLPAFVTTALLAGAVLPLALPAAAQADAGVSGLVATASSPQSWSTGFEVDYTVTNHTNTTVNSWSITFDLPAGESAGSAWNGTLTSSNGHYTITSPSWAAPLAPGASAPVVGMDVSTTGTQALPINCLINNQPCAGGPVDTTPPTVPTGLAVSGTGPDAVSLSWHASTDNVGVAGYHVYEGSTVVASTTTGTSATVAGLLAGSSHTFTVTAYDAAGNESAQSAAVTGVAGSGTTPGVAAPFVDLGAYPTPSLTQIAAATGLKQFSLGFIVNGTTACTASWFNAYDPGTAWDKADFDAFRATGGDIRPSFGGANGTELAQSCTDVPSLTAQYQKVVDAYNLDRIDFDIEGSAVSDHASIDRRSAAIAAVQAAQRAKGRDLKVTLTLPVLPSGLTTDGVYVLQSAKAAGVNVDAVNVMAMDFGDTEAPNPSGQMGAYAIQSAQSTRAQIASVWTNLTTAQTWAMVGVTPMLGQNDNADEVFGLSDAQQLLTFAQQNHLGELSFWEVTRDGNACTGALFKCTNISQTPYQFSKLWAGYNG</sequence>
<feature type="signal peptide" evidence="5">
    <location>
        <begin position="1"/>
        <end position="30"/>
    </location>
</feature>
<dbReference type="Proteomes" id="UP000317940">
    <property type="component" value="Unassembled WGS sequence"/>
</dbReference>
<dbReference type="OrthoDB" id="99456at2"/>
<evidence type="ECO:0000256" key="2">
    <source>
        <dbReference type="ARBA" id="ARBA00023277"/>
    </source>
</evidence>
<feature type="domain" description="Fibronectin type-III" evidence="6">
    <location>
        <begin position="150"/>
        <end position="236"/>
    </location>
</feature>
<gene>
    <name evidence="9" type="ORF">FHX73_1570</name>
</gene>
<dbReference type="PROSITE" id="PS50853">
    <property type="entry name" value="FN3"/>
    <property type="match status" value="1"/>
</dbReference>
<dbReference type="GO" id="GO:0000272">
    <property type="term" value="P:polysaccharide catabolic process"/>
    <property type="evidence" value="ECO:0007669"/>
    <property type="project" value="UniProtKB-KW"/>
</dbReference>
<evidence type="ECO:0000259" key="7">
    <source>
        <dbReference type="PROSITE" id="PS51173"/>
    </source>
</evidence>
<evidence type="ECO:0000259" key="6">
    <source>
        <dbReference type="PROSITE" id="PS50853"/>
    </source>
</evidence>
<dbReference type="SUPFAM" id="SSF49265">
    <property type="entry name" value="Fibronectin type III"/>
    <property type="match status" value="1"/>
</dbReference>
<dbReference type="InterPro" id="IPR013783">
    <property type="entry name" value="Ig-like_fold"/>
</dbReference>
<dbReference type="SMART" id="SM00637">
    <property type="entry name" value="CBD_II"/>
    <property type="match status" value="1"/>
</dbReference>
<evidence type="ECO:0000256" key="1">
    <source>
        <dbReference type="ARBA" id="ARBA00022729"/>
    </source>
</evidence>
<keyword evidence="10" id="KW-1185">Reference proteome</keyword>
<reference evidence="9 10" key="1">
    <citation type="submission" date="2019-06" db="EMBL/GenBank/DDBJ databases">
        <title>Sequencing the genomes of 1000 actinobacteria strains.</title>
        <authorList>
            <person name="Klenk H.-P."/>
        </authorList>
    </citation>
    <scope>NUCLEOTIDE SEQUENCE [LARGE SCALE GENOMIC DNA]</scope>
    <source>
        <strain evidence="9 10">DSM 44826</strain>
    </source>
</reference>
<evidence type="ECO:0000259" key="8">
    <source>
        <dbReference type="PROSITE" id="PS51910"/>
    </source>
</evidence>
<feature type="chain" id="PRO_5022167966" evidence="5">
    <location>
        <begin position="31"/>
        <end position="541"/>
    </location>
</feature>
<dbReference type="Gene3D" id="2.60.40.290">
    <property type="match status" value="1"/>
</dbReference>
<dbReference type="PROSITE" id="PS51173">
    <property type="entry name" value="CBM2"/>
    <property type="match status" value="1"/>
</dbReference>
<feature type="domain" description="CBM2" evidence="7">
    <location>
        <begin position="25"/>
        <end position="141"/>
    </location>
</feature>
<protein>
    <submittedName>
        <fullName evidence="9">Glycosyl hydrolase family 18 (Putative chitinase)</fullName>
    </submittedName>
</protein>
<dbReference type="EMBL" id="VIWT01000005">
    <property type="protein sequence ID" value="TWF73459.1"/>
    <property type="molecule type" value="Genomic_DNA"/>
</dbReference>
<dbReference type="InterPro" id="IPR036116">
    <property type="entry name" value="FN3_sf"/>
</dbReference>
<dbReference type="PANTHER" id="PTHR42976:SF1">
    <property type="entry name" value="GH18 DOMAIN-CONTAINING PROTEIN-RELATED"/>
    <property type="match status" value="1"/>
</dbReference>
<dbReference type="CDD" id="cd06543">
    <property type="entry name" value="GH18_PF-ChiA-like"/>
    <property type="match status" value="1"/>
</dbReference>
<keyword evidence="2" id="KW-0119">Carbohydrate metabolism</keyword>
<dbReference type="Pfam" id="PF00553">
    <property type="entry name" value="CBM_2"/>
    <property type="match status" value="1"/>
</dbReference>
<dbReference type="InterPro" id="IPR017853">
    <property type="entry name" value="GH"/>
</dbReference>
<evidence type="ECO:0000313" key="10">
    <source>
        <dbReference type="Proteomes" id="UP000317940"/>
    </source>
</evidence>
<dbReference type="Pfam" id="PF00041">
    <property type="entry name" value="fn3"/>
    <property type="match status" value="1"/>
</dbReference>
<keyword evidence="3" id="KW-0326">Glycosidase</keyword>
<dbReference type="InterPro" id="IPR008965">
    <property type="entry name" value="CBM2/CBM3_carb-bd_dom_sf"/>
</dbReference>
<dbReference type="GO" id="GO:0030247">
    <property type="term" value="F:polysaccharide binding"/>
    <property type="evidence" value="ECO:0007669"/>
    <property type="project" value="UniProtKB-UniRule"/>
</dbReference>
<keyword evidence="9" id="KW-0378">Hydrolase</keyword>
<evidence type="ECO:0000313" key="9">
    <source>
        <dbReference type="EMBL" id="TWF73459.1"/>
    </source>
</evidence>
<dbReference type="PANTHER" id="PTHR42976">
    <property type="entry name" value="BIFUNCTIONAL CHITINASE/LYSOZYME-RELATED"/>
    <property type="match status" value="1"/>
</dbReference>
<keyword evidence="4" id="KW-0624">Polysaccharide degradation</keyword>
<keyword evidence="1 5" id="KW-0732">Signal</keyword>
<accession>A0A561SF16</accession>
<name>A0A561SF16_9ACTN</name>
<dbReference type="PROSITE" id="PS51910">
    <property type="entry name" value="GH18_2"/>
    <property type="match status" value="1"/>
</dbReference>
<organism evidence="9 10">
    <name type="scientific">Kitasatospora viridis</name>
    <dbReference type="NCBI Taxonomy" id="281105"/>
    <lineage>
        <taxon>Bacteria</taxon>
        <taxon>Bacillati</taxon>
        <taxon>Actinomycetota</taxon>
        <taxon>Actinomycetes</taxon>
        <taxon>Kitasatosporales</taxon>
        <taxon>Streptomycetaceae</taxon>
        <taxon>Kitasatospora</taxon>
    </lineage>
</organism>
<dbReference type="InterPro" id="IPR001223">
    <property type="entry name" value="Glyco_hydro18_cat"/>
</dbReference>
<dbReference type="SMART" id="SM00060">
    <property type="entry name" value="FN3"/>
    <property type="match status" value="1"/>
</dbReference>
<dbReference type="GO" id="GO:0004553">
    <property type="term" value="F:hydrolase activity, hydrolyzing O-glycosyl compounds"/>
    <property type="evidence" value="ECO:0007669"/>
    <property type="project" value="InterPro"/>
</dbReference>
<dbReference type="AlphaFoldDB" id="A0A561SF16"/>
<dbReference type="InterPro" id="IPR052750">
    <property type="entry name" value="GH18_Chitinase"/>
</dbReference>
<dbReference type="InterPro" id="IPR001919">
    <property type="entry name" value="CBD2"/>
</dbReference>
<dbReference type="SUPFAM" id="SSF49384">
    <property type="entry name" value="Carbohydrate-binding domain"/>
    <property type="match status" value="1"/>
</dbReference>
<dbReference type="InterPro" id="IPR003961">
    <property type="entry name" value="FN3_dom"/>
</dbReference>
<comment type="caution">
    <text evidence="9">The sequence shown here is derived from an EMBL/GenBank/DDBJ whole genome shotgun (WGS) entry which is preliminary data.</text>
</comment>
<dbReference type="Pfam" id="PF00704">
    <property type="entry name" value="Glyco_hydro_18"/>
    <property type="match status" value="1"/>
</dbReference>
<dbReference type="SUPFAM" id="SSF51445">
    <property type="entry name" value="(Trans)glycosidases"/>
    <property type="match status" value="1"/>
</dbReference>
<evidence type="ECO:0000256" key="4">
    <source>
        <dbReference type="ARBA" id="ARBA00023326"/>
    </source>
</evidence>
<dbReference type="Gene3D" id="2.60.40.10">
    <property type="entry name" value="Immunoglobulins"/>
    <property type="match status" value="1"/>
</dbReference>
<evidence type="ECO:0000256" key="3">
    <source>
        <dbReference type="ARBA" id="ARBA00023295"/>
    </source>
</evidence>
<feature type="domain" description="GH18" evidence="8">
    <location>
        <begin position="239"/>
        <end position="541"/>
    </location>
</feature>
<proteinExistence type="predicted"/>
<dbReference type="RefSeq" id="WP_145910439.1">
    <property type="nucleotide sequence ID" value="NZ_BAAAMZ010000001.1"/>
</dbReference>